<dbReference type="EMBL" id="BK015647">
    <property type="protein sequence ID" value="DAE17868.1"/>
    <property type="molecule type" value="Genomic_DNA"/>
</dbReference>
<sequence>MPRCKELAEALEIIETPVETETRCSKCRFRNNTTLWSCAYIDIVGVSKRLAFPHALPQELCETEGYPCIAFQEGERQDSPFRSISRLSKGQGRRSRQAQEKEFLRLYEGGIADRQIAKITGVKYSQVLSWRRQKGLPGNTKHGRPKKR</sequence>
<dbReference type="Gene3D" id="1.10.10.60">
    <property type="entry name" value="Homeodomain-like"/>
    <property type="match status" value="1"/>
</dbReference>
<accession>A0A8S5QH50</accession>
<evidence type="ECO:0000313" key="1">
    <source>
        <dbReference type="EMBL" id="DAE17868.1"/>
    </source>
</evidence>
<reference evidence="1" key="1">
    <citation type="journal article" date="2021" name="Proc. Natl. Acad. Sci. U.S.A.">
        <title>A Catalog of Tens of Thousands of Viruses from Human Metagenomes Reveals Hidden Associations with Chronic Diseases.</title>
        <authorList>
            <person name="Tisza M.J."/>
            <person name="Buck C.B."/>
        </authorList>
    </citation>
    <scope>NUCLEOTIDE SEQUENCE</scope>
    <source>
        <strain evidence="1">CtWBz6</strain>
    </source>
</reference>
<protein>
    <submittedName>
        <fullName evidence="1">Transposase</fullName>
    </submittedName>
</protein>
<name>A0A8S5QH50_9CAUD</name>
<proteinExistence type="predicted"/>
<organism evidence="1">
    <name type="scientific">Siphoviridae sp. ctWBz6</name>
    <dbReference type="NCBI Taxonomy" id="2825536"/>
    <lineage>
        <taxon>Viruses</taxon>
        <taxon>Duplodnaviria</taxon>
        <taxon>Heunggongvirae</taxon>
        <taxon>Uroviricota</taxon>
        <taxon>Caudoviricetes</taxon>
    </lineage>
</organism>